<reference evidence="2 3" key="1">
    <citation type="submission" date="2014-12" db="EMBL/GenBank/DDBJ databases">
        <title>Whole genome sequence of Candidatus Rickettsia asemboensis strain NMRCii isolated from cat fleas in west Kenya.</title>
        <authorList>
            <person name="Jima D."/>
            <person name="Luce-Fedrow A."/>
            <person name="Yang Y."/>
            <person name="Maina A.N."/>
            <person name="Snesrud E.C."/>
            <person name="Jarman R.G."/>
            <person name="Richards A.L."/>
            <person name="Hang J."/>
        </authorList>
    </citation>
    <scope>NUCLEOTIDE SEQUENCE [LARGE SCALE GENOMIC DNA]</scope>
    <source>
        <strain evidence="2 3">NMRCii</strain>
    </source>
</reference>
<protein>
    <submittedName>
        <fullName evidence="2">Uncharacterized protein</fullName>
    </submittedName>
</protein>
<dbReference type="EMBL" id="JWSW01000010">
    <property type="protein sequence ID" value="KIJ89051.1"/>
    <property type="molecule type" value="Genomic_DNA"/>
</dbReference>
<dbReference type="RefSeq" id="WP_014412567.1">
    <property type="nucleotide sequence ID" value="NZ_CP116496.1"/>
</dbReference>
<evidence type="ECO:0000313" key="2">
    <source>
        <dbReference type="EMBL" id="KIJ89051.1"/>
    </source>
</evidence>
<keyword evidence="3" id="KW-1185">Reference proteome</keyword>
<sequence length="71" mass="7648">MSKAKAKTASKNNPTSREQAKEYFHNGQKIKPVKLIAAQNSFLAAEYESSGDLVVGSNGQPLPWGLVKSLS</sequence>
<feature type="region of interest" description="Disordered" evidence="1">
    <location>
        <begin position="1"/>
        <end position="24"/>
    </location>
</feature>
<gene>
    <name evidence="2" type="ORF">SB78_02045</name>
</gene>
<comment type="caution">
    <text evidence="2">The sequence shown here is derived from an EMBL/GenBank/DDBJ whole genome shotgun (WGS) entry which is preliminary data.</text>
</comment>
<name>A0A0C2MPC5_9RICK</name>
<evidence type="ECO:0000256" key="1">
    <source>
        <dbReference type="SAM" id="MobiDB-lite"/>
    </source>
</evidence>
<dbReference type="AlphaFoldDB" id="A0A0C2MPC5"/>
<organism evidence="2 3">
    <name type="scientific">Rickettsia asembonensis</name>
    <dbReference type="NCBI Taxonomy" id="1068590"/>
    <lineage>
        <taxon>Bacteria</taxon>
        <taxon>Pseudomonadati</taxon>
        <taxon>Pseudomonadota</taxon>
        <taxon>Alphaproteobacteria</taxon>
        <taxon>Rickettsiales</taxon>
        <taxon>Rickettsiaceae</taxon>
        <taxon>Rickettsieae</taxon>
        <taxon>Rickettsia</taxon>
        <taxon>spotted fever group</taxon>
    </lineage>
</organism>
<accession>A0A0C2MPC5</accession>
<dbReference type="Proteomes" id="UP000031952">
    <property type="component" value="Unassembled WGS sequence"/>
</dbReference>
<proteinExistence type="predicted"/>
<evidence type="ECO:0000313" key="3">
    <source>
        <dbReference type="Proteomes" id="UP000031952"/>
    </source>
</evidence>